<gene>
    <name evidence="4" type="ORF">AWC29_16870</name>
    <name evidence="3" type="ORF">BN973_01069</name>
</gene>
<reference evidence="4 5" key="3">
    <citation type="submission" date="2016-01" db="EMBL/GenBank/DDBJ databases">
        <title>The new phylogeny of the genus Mycobacterium.</title>
        <authorList>
            <person name="Tarcisio F."/>
            <person name="Conor M."/>
            <person name="Antonella G."/>
            <person name="Elisabetta G."/>
            <person name="Giulia F.S."/>
            <person name="Sara T."/>
            <person name="Anna F."/>
            <person name="Clotilde B."/>
            <person name="Roberto B."/>
            <person name="Veronica D.S."/>
            <person name="Fabio R."/>
            <person name="Monica P."/>
            <person name="Olivier J."/>
            <person name="Enrico T."/>
            <person name="Nicola S."/>
        </authorList>
    </citation>
    <scope>NUCLEOTIDE SEQUENCE [LARGE SCALE GENOMIC DNA]</scope>
    <source>
        <strain evidence="4 5">DSM 44626</strain>
    </source>
</reference>
<feature type="region of interest" description="Disordered" evidence="1">
    <location>
        <begin position="1"/>
        <end position="20"/>
    </location>
</feature>
<dbReference type="EMBL" id="HG964446">
    <property type="protein sequence ID" value="CDO86724.1"/>
    <property type="molecule type" value="Genomic_DNA"/>
</dbReference>
<keyword evidence="2" id="KW-1133">Transmembrane helix</keyword>
<feature type="transmembrane region" description="Helical" evidence="2">
    <location>
        <begin position="239"/>
        <end position="259"/>
    </location>
</feature>
<dbReference type="EMBL" id="LQPY01000021">
    <property type="protein sequence ID" value="ORX03740.1"/>
    <property type="molecule type" value="Genomic_DNA"/>
</dbReference>
<feature type="transmembrane region" description="Helical" evidence="2">
    <location>
        <begin position="414"/>
        <end position="432"/>
    </location>
</feature>
<dbReference type="Proteomes" id="UP000028880">
    <property type="component" value="Unassembled WGS sequence"/>
</dbReference>
<dbReference type="Proteomes" id="UP000193710">
    <property type="component" value="Unassembled WGS sequence"/>
</dbReference>
<sequence length="439" mass="47226">MTVELAHPSTEPLGSRSPGEPAHPRWWFISTTPGRILTIGIVLAALGVSSAFATSTTINHRQQVLSTVLNHTEPLAFAAGRLYTTLSVADAAAATAFIAQAEPWPVRLRYEQAITDAAVAVTRASSGLTDEPLVQLLGKINAELAVYTGLIEIARTNNREGNPVGSSYLSEASGLMQSTILPDAAQLYQATSERVDAETTASTHFPAPVVLVIATTVVFGLFSHRWLARRTRRRINPGLVVGGLGILVMVVWVGTALTISTAASRSAKDTAAESLKTVTNVAITAQQARADETLSLIRRGDEQARKQSFYQRIDFMHSQIDQYMARSDAVDKPDLQGADQLLVRWRQANDRINSYISVGNYRAATQIALGSAEDDSTPAFDKLEDQLGKAMTQCRAHLRNDVINARSGLSGAQVGGVVLSLGAAIAVALGLWPRLKEYR</sequence>
<dbReference type="HOGENOM" id="CLU_038241_1_0_11"/>
<reference evidence="3" key="1">
    <citation type="journal article" date="2014" name="Genome Announc.">
        <title>Draft Genome Sequence of Mycobacterium triplex DSM 44626.</title>
        <authorList>
            <person name="Sassi M."/>
            <person name="Croce O."/>
            <person name="Robert C."/>
            <person name="Raoult D."/>
            <person name="Drancourt M."/>
        </authorList>
    </citation>
    <scope>NUCLEOTIDE SEQUENCE [LARGE SCALE GENOMIC DNA]</scope>
    <source>
        <strain evidence="3">DSM 44626</strain>
    </source>
</reference>
<dbReference type="AlphaFoldDB" id="A0A024JT46"/>
<evidence type="ECO:0000313" key="3">
    <source>
        <dbReference type="EMBL" id="CDO86724.1"/>
    </source>
</evidence>
<organism evidence="3">
    <name type="scientific">Mycobacterium triplex</name>
    <dbReference type="NCBI Taxonomy" id="47839"/>
    <lineage>
        <taxon>Bacteria</taxon>
        <taxon>Bacillati</taxon>
        <taxon>Actinomycetota</taxon>
        <taxon>Actinomycetes</taxon>
        <taxon>Mycobacteriales</taxon>
        <taxon>Mycobacteriaceae</taxon>
        <taxon>Mycobacterium</taxon>
        <taxon>Mycobacterium simiae complex</taxon>
    </lineage>
</organism>
<keyword evidence="2" id="KW-0812">Transmembrane</keyword>
<protein>
    <recommendedName>
        <fullName evidence="6">Transmembrane protein</fullName>
    </recommendedName>
</protein>
<keyword evidence="5" id="KW-1185">Reference proteome</keyword>
<dbReference type="NCBIfam" id="NF041460">
    <property type="entry name" value="kinGactiv_GlnX"/>
    <property type="match status" value="1"/>
</dbReference>
<name>A0A024JT46_9MYCO</name>
<proteinExistence type="predicted"/>
<keyword evidence="2" id="KW-0472">Membrane</keyword>
<evidence type="ECO:0000256" key="2">
    <source>
        <dbReference type="SAM" id="Phobius"/>
    </source>
</evidence>
<accession>A0A024JT46</accession>
<dbReference type="RefSeq" id="WP_036466403.1">
    <property type="nucleotide sequence ID" value="NZ_HG964446.1"/>
</dbReference>
<dbReference type="STRING" id="47839.BN973_01069"/>
<feature type="transmembrane region" description="Helical" evidence="2">
    <location>
        <begin position="205"/>
        <end position="227"/>
    </location>
</feature>
<evidence type="ECO:0000313" key="4">
    <source>
        <dbReference type="EMBL" id="ORX03740.1"/>
    </source>
</evidence>
<dbReference type="eggNOG" id="COG5278">
    <property type="taxonomic scope" value="Bacteria"/>
</dbReference>
<evidence type="ECO:0000256" key="1">
    <source>
        <dbReference type="SAM" id="MobiDB-lite"/>
    </source>
</evidence>
<evidence type="ECO:0008006" key="6">
    <source>
        <dbReference type="Google" id="ProtNLM"/>
    </source>
</evidence>
<evidence type="ECO:0000313" key="5">
    <source>
        <dbReference type="Proteomes" id="UP000193710"/>
    </source>
</evidence>
<dbReference type="InterPro" id="IPR048183">
    <property type="entry name" value="GlnX-like"/>
</dbReference>
<dbReference type="OrthoDB" id="3218196at2"/>
<reference evidence="3" key="2">
    <citation type="submission" date="2014-04" db="EMBL/GenBank/DDBJ databases">
        <authorList>
            <person name="Urmite Genomes U."/>
        </authorList>
    </citation>
    <scope>NUCLEOTIDE SEQUENCE</scope>
    <source>
        <strain evidence="3">DSM 44626</strain>
    </source>
</reference>